<dbReference type="InterPro" id="IPR029058">
    <property type="entry name" value="AB_hydrolase_fold"/>
</dbReference>
<dbReference type="RefSeq" id="WP_303544342.1">
    <property type="nucleotide sequence ID" value="NZ_JAUOTP010000007.1"/>
</dbReference>
<dbReference type="EC" id="3.1.-.-" evidence="2"/>
<dbReference type="Proteomes" id="UP001169764">
    <property type="component" value="Unassembled WGS sequence"/>
</dbReference>
<dbReference type="InterPro" id="IPR050261">
    <property type="entry name" value="FrsA_esterase"/>
</dbReference>
<keyword evidence="2" id="KW-0378">Hydrolase</keyword>
<accession>A0ABT8YD05</accession>
<feature type="domain" description="Dienelactone hydrolase" evidence="1">
    <location>
        <begin position="16"/>
        <end position="233"/>
    </location>
</feature>
<evidence type="ECO:0000313" key="2">
    <source>
        <dbReference type="EMBL" id="MDO6415827.1"/>
    </source>
</evidence>
<dbReference type="PANTHER" id="PTHR22946">
    <property type="entry name" value="DIENELACTONE HYDROLASE DOMAIN-CONTAINING PROTEIN-RELATED"/>
    <property type="match status" value="1"/>
</dbReference>
<evidence type="ECO:0000259" key="1">
    <source>
        <dbReference type="Pfam" id="PF01738"/>
    </source>
</evidence>
<dbReference type="SUPFAM" id="SSF53474">
    <property type="entry name" value="alpha/beta-Hydrolases"/>
    <property type="match status" value="1"/>
</dbReference>
<proteinExistence type="predicted"/>
<dbReference type="Pfam" id="PF01738">
    <property type="entry name" value="DLH"/>
    <property type="match status" value="1"/>
</dbReference>
<dbReference type="PANTHER" id="PTHR22946:SF0">
    <property type="entry name" value="DIENELACTONE HYDROLASE DOMAIN-CONTAINING PROTEIN"/>
    <property type="match status" value="1"/>
</dbReference>
<reference evidence="2" key="1">
    <citation type="submission" date="2023-07" db="EMBL/GenBank/DDBJ databases">
        <authorList>
            <person name="Kim M."/>
        </authorList>
    </citation>
    <scope>NUCLEOTIDE SEQUENCE</scope>
    <source>
        <strain evidence="2">BIUV-7</strain>
    </source>
</reference>
<dbReference type="Gene3D" id="3.40.50.1820">
    <property type="entry name" value="alpha/beta hydrolase"/>
    <property type="match status" value="1"/>
</dbReference>
<comment type="caution">
    <text evidence="2">The sequence shown here is derived from an EMBL/GenBank/DDBJ whole genome shotgun (WGS) entry which is preliminary data.</text>
</comment>
<keyword evidence="3" id="KW-1185">Reference proteome</keyword>
<evidence type="ECO:0000313" key="3">
    <source>
        <dbReference type="Proteomes" id="UP001169764"/>
    </source>
</evidence>
<sequence>MAGRPWNYRHDDLALRGELYEPVGTPNGRAVLVVHEADGIGQNVRSRCELLASLGYVAAAADMHGGGQVLAAEDIPAALDRFRSDPALVRGRVGAALEALFETTGFRPSAVAAIGYCFGGFAVLELARDGAAVAAIVSFHGILTSAAPAAAGSVRAPILAATGALDPLVPPRDVAAFEEEMRAADADWHLLTHGRAYHSFTNIGVDGLDDPRMRYDPVADAMSWAAATAFLEARLR</sequence>
<organism evidence="2 3">
    <name type="scientific">Sphingomonas natans</name>
    <dbReference type="NCBI Taxonomy" id="3063330"/>
    <lineage>
        <taxon>Bacteria</taxon>
        <taxon>Pseudomonadati</taxon>
        <taxon>Pseudomonadota</taxon>
        <taxon>Alphaproteobacteria</taxon>
        <taxon>Sphingomonadales</taxon>
        <taxon>Sphingomonadaceae</taxon>
        <taxon>Sphingomonas</taxon>
    </lineage>
</organism>
<protein>
    <submittedName>
        <fullName evidence="2">Dienelactone hydrolase family protein</fullName>
        <ecNumber evidence="2">3.1.-.-</ecNumber>
    </submittedName>
</protein>
<dbReference type="EMBL" id="JAUOTP010000007">
    <property type="protein sequence ID" value="MDO6415827.1"/>
    <property type="molecule type" value="Genomic_DNA"/>
</dbReference>
<dbReference type="InterPro" id="IPR002925">
    <property type="entry name" value="Dienelactn_hydro"/>
</dbReference>
<dbReference type="GO" id="GO:0016787">
    <property type="term" value="F:hydrolase activity"/>
    <property type="evidence" value="ECO:0007669"/>
    <property type="project" value="UniProtKB-KW"/>
</dbReference>
<gene>
    <name evidence="2" type="ORF">Q4F19_15655</name>
</gene>
<name>A0ABT8YD05_9SPHN</name>